<evidence type="ECO:0000256" key="5">
    <source>
        <dbReference type="SAM" id="MobiDB-lite"/>
    </source>
</evidence>
<feature type="compositionally biased region" description="Polar residues" evidence="5">
    <location>
        <begin position="214"/>
        <end position="236"/>
    </location>
</feature>
<name>A0A9P7G8R0_9AGAR</name>
<evidence type="ECO:0000256" key="3">
    <source>
        <dbReference type="ARBA" id="ARBA00022490"/>
    </source>
</evidence>
<protein>
    <recommendedName>
        <fullName evidence="6">TPX2 C-terminal domain-containing protein</fullName>
    </recommendedName>
</protein>
<keyword evidence="3" id="KW-0963">Cytoplasm</keyword>
<feature type="region of interest" description="Disordered" evidence="5">
    <location>
        <begin position="81"/>
        <end position="142"/>
    </location>
</feature>
<evidence type="ECO:0000256" key="4">
    <source>
        <dbReference type="ARBA" id="ARBA00023212"/>
    </source>
</evidence>
<feature type="compositionally biased region" description="Pro residues" evidence="5">
    <location>
        <begin position="85"/>
        <end position="96"/>
    </location>
</feature>
<evidence type="ECO:0000313" key="8">
    <source>
        <dbReference type="Proteomes" id="UP000775547"/>
    </source>
</evidence>
<dbReference type="Pfam" id="PF06886">
    <property type="entry name" value="TPX2"/>
    <property type="match status" value="1"/>
</dbReference>
<dbReference type="AlphaFoldDB" id="A0A9P7G8R0"/>
<evidence type="ECO:0000256" key="1">
    <source>
        <dbReference type="ARBA" id="ARBA00004245"/>
    </source>
</evidence>
<reference evidence="7" key="2">
    <citation type="submission" date="2021-10" db="EMBL/GenBank/DDBJ databases">
        <title>Phylogenomics reveals ancestral predisposition of the termite-cultivated fungus Termitomyces towards a domesticated lifestyle.</title>
        <authorList>
            <person name="Auxier B."/>
            <person name="Grum-Grzhimaylo A."/>
            <person name="Cardenas M.E."/>
            <person name="Lodge J.D."/>
            <person name="Laessoe T."/>
            <person name="Pedersen O."/>
            <person name="Smith M.E."/>
            <person name="Kuyper T.W."/>
            <person name="Franco-Molano E.A."/>
            <person name="Baroni T.J."/>
            <person name="Aanen D.K."/>
        </authorList>
    </citation>
    <scope>NUCLEOTIDE SEQUENCE</scope>
    <source>
        <strain evidence="7">AP01</strain>
        <tissue evidence="7">Mycelium</tissue>
    </source>
</reference>
<comment type="caution">
    <text evidence="7">The sequence shown here is derived from an EMBL/GenBank/DDBJ whole genome shotgun (WGS) entry which is preliminary data.</text>
</comment>
<keyword evidence="8" id="KW-1185">Reference proteome</keyword>
<feature type="region of interest" description="Disordered" evidence="5">
    <location>
        <begin position="475"/>
        <end position="543"/>
    </location>
</feature>
<sequence>MPLSQYDSGAELSLRHLPDTSDASFSFQIPSALSKGDLLLGGDDMSFFRDANDSIQTPGPSRIAAGPLTLGELAPRAIRASQIPPQDPVLDLPPPKPRSKSKRTPQGLSKTVKIRTARAIGNSRPARGALMQSTQGPGADTSAATRLDTLCTEVLMLDNDPHVSSTANPPNIHVKPPHDVVSNPVVPARERRASRPKHTIISGGISKLRSKTTASASTLPRNIPSVPNSQQQSLSQPRLCVTSDSADFIQDEPNPDESICSSTTGGVAERLVMYSQKLLSSFGPFMSEPIAPAPEINPALPPGDDEAIPATVNVNDIERERDNPLTLSQVSPSKRVSPLPPPPAIAMPHSPMRPSTKRPVSVAASSDSQRAAKKGKSTASKAADTQAAAVLPPVNPTKPVEFKFSVDARIEARMKAEHEKVGQDTRSLASSKARKTYHVPDFKTLHAQHDAEVAQRKENIVPVVPLPLELNTDGRAREREKFDEQVREKERELERAMEERRREREENEEREIRELRKKAIPKAHEVPEWYKEAPKKKKRNLNE</sequence>
<reference evidence="7" key="1">
    <citation type="submission" date="2020-07" db="EMBL/GenBank/DDBJ databases">
        <authorList>
            <person name="Nieuwenhuis M."/>
            <person name="Van De Peppel L.J.J."/>
        </authorList>
    </citation>
    <scope>NUCLEOTIDE SEQUENCE</scope>
    <source>
        <strain evidence="7">AP01</strain>
        <tissue evidence="7">Mycelium</tissue>
    </source>
</reference>
<dbReference type="Proteomes" id="UP000775547">
    <property type="component" value="Unassembled WGS sequence"/>
</dbReference>
<evidence type="ECO:0000313" key="7">
    <source>
        <dbReference type="EMBL" id="KAG5644974.1"/>
    </source>
</evidence>
<comment type="subcellular location">
    <subcellularLocation>
        <location evidence="1">Cytoplasm</location>
        <location evidence="1">Cytoskeleton</location>
    </subcellularLocation>
</comment>
<accession>A0A9P7G8R0</accession>
<evidence type="ECO:0000256" key="2">
    <source>
        <dbReference type="ARBA" id="ARBA00005885"/>
    </source>
</evidence>
<dbReference type="GO" id="GO:0005856">
    <property type="term" value="C:cytoskeleton"/>
    <property type="evidence" value="ECO:0007669"/>
    <property type="project" value="UniProtKB-SubCell"/>
</dbReference>
<dbReference type="EMBL" id="JABCKV010000053">
    <property type="protein sequence ID" value="KAG5644974.1"/>
    <property type="molecule type" value="Genomic_DNA"/>
</dbReference>
<keyword evidence="4" id="KW-0206">Cytoskeleton</keyword>
<feature type="region of interest" description="Disordered" evidence="5">
    <location>
        <begin position="214"/>
        <end position="238"/>
    </location>
</feature>
<feature type="compositionally biased region" description="Basic and acidic residues" evidence="5">
    <location>
        <begin position="475"/>
        <end position="514"/>
    </location>
</feature>
<comment type="similarity">
    <text evidence="2">Belongs to the TPX2 family.</text>
</comment>
<feature type="domain" description="TPX2 C-terminal" evidence="6">
    <location>
        <begin position="469"/>
        <end position="540"/>
    </location>
</feature>
<feature type="region of interest" description="Disordered" evidence="5">
    <location>
        <begin position="316"/>
        <end position="389"/>
    </location>
</feature>
<dbReference type="InterPro" id="IPR027329">
    <property type="entry name" value="TPX2_C"/>
</dbReference>
<feature type="compositionally biased region" description="Basic residues" evidence="5">
    <location>
        <begin position="534"/>
        <end position="543"/>
    </location>
</feature>
<proteinExistence type="inferred from homology"/>
<evidence type="ECO:0000259" key="6">
    <source>
        <dbReference type="Pfam" id="PF06886"/>
    </source>
</evidence>
<gene>
    <name evidence="7" type="ORF">DXG03_007346</name>
</gene>
<organism evidence="7 8">
    <name type="scientific">Asterophora parasitica</name>
    <dbReference type="NCBI Taxonomy" id="117018"/>
    <lineage>
        <taxon>Eukaryota</taxon>
        <taxon>Fungi</taxon>
        <taxon>Dikarya</taxon>
        <taxon>Basidiomycota</taxon>
        <taxon>Agaricomycotina</taxon>
        <taxon>Agaricomycetes</taxon>
        <taxon>Agaricomycetidae</taxon>
        <taxon>Agaricales</taxon>
        <taxon>Tricholomatineae</taxon>
        <taxon>Lyophyllaceae</taxon>
        <taxon>Asterophora</taxon>
    </lineage>
</organism>
<feature type="compositionally biased region" description="Basic and acidic residues" evidence="5">
    <location>
        <begin position="522"/>
        <end position="533"/>
    </location>
</feature>
<dbReference type="OrthoDB" id="3242303at2759"/>
<feature type="compositionally biased region" description="Low complexity" evidence="5">
    <location>
        <begin position="377"/>
        <end position="389"/>
    </location>
</feature>